<dbReference type="Gene3D" id="3.20.20.450">
    <property type="entry name" value="EAL domain"/>
    <property type="match status" value="1"/>
</dbReference>
<dbReference type="PROSITE" id="PS50883">
    <property type="entry name" value="EAL"/>
    <property type="match status" value="1"/>
</dbReference>
<dbReference type="PROSITE" id="PS51105">
    <property type="entry name" value="PTS_EIIC_TYPE_3"/>
    <property type="match status" value="1"/>
</dbReference>
<evidence type="ECO:0000256" key="2">
    <source>
        <dbReference type="ARBA" id="ARBA00022448"/>
    </source>
</evidence>
<dbReference type="SUPFAM" id="SSF141868">
    <property type="entry name" value="EAL domain-like"/>
    <property type="match status" value="1"/>
</dbReference>
<feature type="transmembrane region" description="Helical" evidence="8">
    <location>
        <begin position="326"/>
        <end position="351"/>
    </location>
</feature>
<feature type="transmembrane region" description="Helical" evidence="8">
    <location>
        <begin position="293"/>
        <end position="314"/>
    </location>
</feature>
<dbReference type="Proteomes" id="UP000241193">
    <property type="component" value="Unassembled WGS sequence"/>
</dbReference>
<dbReference type="InterPro" id="IPR001633">
    <property type="entry name" value="EAL_dom"/>
</dbReference>
<feature type="transmembrane region" description="Helical" evidence="8">
    <location>
        <begin position="131"/>
        <end position="153"/>
    </location>
</feature>
<feature type="transmembrane region" description="Helical" evidence="8">
    <location>
        <begin position="85"/>
        <end position="101"/>
    </location>
</feature>
<comment type="caution">
    <text evidence="11">The sequence shown here is derived from an EMBL/GenBank/DDBJ whole genome shotgun (WGS) entry which is preliminary data.</text>
</comment>
<feature type="domain" description="EAL" evidence="9">
    <location>
        <begin position="434"/>
        <end position="686"/>
    </location>
</feature>
<dbReference type="GO" id="GO:0005886">
    <property type="term" value="C:plasma membrane"/>
    <property type="evidence" value="ECO:0007669"/>
    <property type="project" value="UniProtKB-SubCell"/>
</dbReference>
<name>A0A2T4IC92_9RHOO</name>
<dbReference type="CDD" id="cd01948">
    <property type="entry name" value="EAL"/>
    <property type="match status" value="1"/>
</dbReference>
<dbReference type="OrthoDB" id="9813903at2"/>
<proteinExistence type="predicted"/>
<evidence type="ECO:0000256" key="1">
    <source>
        <dbReference type="ARBA" id="ARBA00004651"/>
    </source>
</evidence>
<feature type="transmembrane region" description="Helical" evidence="8">
    <location>
        <begin position="371"/>
        <end position="389"/>
    </location>
</feature>
<dbReference type="GO" id="GO:0009401">
    <property type="term" value="P:phosphoenolpyruvate-dependent sugar phosphotransferase system"/>
    <property type="evidence" value="ECO:0007669"/>
    <property type="project" value="InterPro"/>
</dbReference>
<keyword evidence="7 8" id="KW-0472">Membrane</keyword>
<feature type="domain" description="PTS EIIC type-3" evidence="10">
    <location>
        <begin position="19"/>
        <end position="391"/>
    </location>
</feature>
<sequence length="686" mass="73448">MRRPARPARGRIVMQWREAAKRMAEAASAALAGSTRALRDGLLWLLPFLLLAAMLSFFSALFDFLDLWPQQARLLHRLGDVLGELLPYAMSGSIGAMLAIRHHLPRPPVAFVCVALLGLVSAGIGNDHDEASALALALGLFTPLVGVPLMAFFHRRRWTRLAHADVAGANVVETVNLVLPALFAALVVLALAVLLKRADPVSGLQTLLPAVADGGALGGGLAYAALNSLSWFLGVHGYYLLQPLLSALNEAGASAGVVVNEAFLGAYVFIGGSGATWSLLIALLLGGDRHHRTIALVALPTALFNVNELLLFGLPIILNPRLFLPFLAVPLMNLLVAAAATGAGLVPAVSAHLPLNAPVLVNAWLVSGGEPAAVLVQLLNVALGCALYLPAVRALRRRRTAEEGYFAPLDTTFNRRQEEVCLLLDDPISEAVRVQNEQSRVGRELERLSVGEFMLHYQPIVDPASGRTLCCEALLRVGMPDGGLESPAAFLPWFERAGLLREVDLWVARAASRQLDAWAEQGLHMQVEVNLTVDTLADEDAVTELAELVARHHGALALEVTEQALSADPENVAAALRTLRRAGARIYIDDFGTGHSSLSYLHLFEVDAIKIDRSFVLALDGAAGQRVFSGLLALARQLGLDVVVEGVETAAQLEFVGRHGTVAVQGWYYSRPLAPVALEDYLRTGA</sequence>
<feature type="transmembrane region" description="Helical" evidence="8">
    <location>
        <begin position="42"/>
        <end position="65"/>
    </location>
</feature>
<keyword evidence="4" id="KW-0762">Sugar transport</keyword>
<evidence type="ECO:0000256" key="6">
    <source>
        <dbReference type="ARBA" id="ARBA00022989"/>
    </source>
</evidence>
<evidence type="ECO:0000313" key="12">
    <source>
        <dbReference type="Proteomes" id="UP000241193"/>
    </source>
</evidence>
<feature type="transmembrane region" description="Helical" evidence="8">
    <location>
        <begin position="262"/>
        <end position="287"/>
    </location>
</feature>
<protein>
    <recommendedName>
        <fullName evidence="13">Diguanylate phosphodiesterase</fullName>
    </recommendedName>
</protein>
<feature type="transmembrane region" description="Helical" evidence="8">
    <location>
        <begin position="215"/>
        <end position="241"/>
    </location>
</feature>
<dbReference type="InterPro" id="IPR051088">
    <property type="entry name" value="PTS_Sugar-EIIC/EIIB"/>
</dbReference>
<comment type="subcellular location">
    <subcellularLocation>
        <location evidence="1">Cell membrane</location>
        <topology evidence="1">Multi-pass membrane protein</topology>
    </subcellularLocation>
</comment>
<keyword evidence="3" id="KW-1003">Cell membrane</keyword>
<keyword evidence="2" id="KW-0813">Transport</keyword>
<dbReference type="AlphaFoldDB" id="A0A2T4IC92"/>
<dbReference type="InterPro" id="IPR004501">
    <property type="entry name" value="PTS_EIIC_3"/>
</dbReference>
<dbReference type="EMBL" id="PZKC01000013">
    <property type="protein sequence ID" value="PTD95389.1"/>
    <property type="molecule type" value="Genomic_DNA"/>
</dbReference>
<gene>
    <name evidence="11" type="ORF">C8261_14280</name>
</gene>
<accession>A0A2T4IC92</accession>
<reference evidence="11 12" key="1">
    <citation type="submission" date="2018-03" db="EMBL/GenBank/DDBJ databases">
        <authorList>
            <person name="Keele B.F."/>
        </authorList>
    </citation>
    <scope>NUCLEOTIDE SEQUENCE [LARGE SCALE GENOMIC DNA]</scope>
    <source>
        <strain evidence="11 12">D20</strain>
    </source>
</reference>
<dbReference type="Pfam" id="PF00563">
    <property type="entry name" value="EAL"/>
    <property type="match status" value="1"/>
</dbReference>
<evidence type="ECO:0000256" key="3">
    <source>
        <dbReference type="ARBA" id="ARBA00022475"/>
    </source>
</evidence>
<evidence type="ECO:0000256" key="8">
    <source>
        <dbReference type="SAM" id="Phobius"/>
    </source>
</evidence>
<dbReference type="PANTHER" id="PTHR33989">
    <property type="match status" value="1"/>
</dbReference>
<evidence type="ECO:0000256" key="4">
    <source>
        <dbReference type="ARBA" id="ARBA00022597"/>
    </source>
</evidence>
<dbReference type="GO" id="GO:0008982">
    <property type="term" value="F:protein-N(PI)-phosphohistidine-sugar phosphotransferase activity"/>
    <property type="evidence" value="ECO:0007669"/>
    <property type="project" value="InterPro"/>
</dbReference>
<dbReference type="SMART" id="SM00052">
    <property type="entry name" value="EAL"/>
    <property type="match status" value="1"/>
</dbReference>
<evidence type="ECO:0000256" key="5">
    <source>
        <dbReference type="ARBA" id="ARBA00022692"/>
    </source>
</evidence>
<dbReference type="InterPro" id="IPR003352">
    <property type="entry name" value="PTS_EIIC"/>
</dbReference>
<evidence type="ECO:0000259" key="9">
    <source>
        <dbReference type="PROSITE" id="PS50883"/>
    </source>
</evidence>
<evidence type="ECO:0008006" key="13">
    <source>
        <dbReference type="Google" id="ProtNLM"/>
    </source>
</evidence>
<dbReference type="PANTHER" id="PTHR33989:SF4">
    <property type="entry name" value="PTS SYSTEM N,N'-DIACETYLCHITOBIOSE-SPECIFIC EIIC COMPONENT"/>
    <property type="match status" value="1"/>
</dbReference>
<keyword evidence="5 8" id="KW-0812">Transmembrane</keyword>
<organism evidence="11 12">
    <name type="scientific">Pseudothauera lacus</name>
    <dbReference type="NCBI Taxonomy" id="2136175"/>
    <lineage>
        <taxon>Bacteria</taxon>
        <taxon>Pseudomonadati</taxon>
        <taxon>Pseudomonadota</taxon>
        <taxon>Betaproteobacteria</taxon>
        <taxon>Rhodocyclales</taxon>
        <taxon>Zoogloeaceae</taxon>
        <taxon>Pseudothauera</taxon>
    </lineage>
</organism>
<evidence type="ECO:0000256" key="7">
    <source>
        <dbReference type="ARBA" id="ARBA00023136"/>
    </source>
</evidence>
<dbReference type="InterPro" id="IPR035919">
    <property type="entry name" value="EAL_sf"/>
</dbReference>
<evidence type="ECO:0000313" key="11">
    <source>
        <dbReference type="EMBL" id="PTD95389.1"/>
    </source>
</evidence>
<feature type="transmembrane region" description="Helical" evidence="8">
    <location>
        <begin position="108"/>
        <end position="125"/>
    </location>
</feature>
<dbReference type="Pfam" id="PF02378">
    <property type="entry name" value="PTS_EIIC"/>
    <property type="match status" value="1"/>
</dbReference>
<feature type="transmembrane region" description="Helical" evidence="8">
    <location>
        <begin position="174"/>
        <end position="195"/>
    </location>
</feature>
<keyword evidence="12" id="KW-1185">Reference proteome</keyword>
<reference evidence="11 12" key="2">
    <citation type="submission" date="2018-04" db="EMBL/GenBank/DDBJ databases">
        <title>Thauera lacus sp. nov., isolated from an saline lake in Inner Mongolia, China.</title>
        <authorList>
            <person name="Liang Q.-Y."/>
        </authorList>
    </citation>
    <scope>NUCLEOTIDE SEQUENCE [LARGE SCALE GENOMIC DNA]</scope>
    <source>
        <strain evidence="11 12">D20</strain>
    </source>
</reference>
<keyword evidence="6 8" id="KW-1133">Transmembrane helix</keyword>
<evidence type="ECO:0000259" key="10">
    <source>
        <dbReference type="PROSITE" id="PS51105"/>
    </source>
</evidence>